<evidence type="ECO:0000313" key="3">
    <source>
        <dbReference type="EMBL" id="VWB85285.1"/>
    </source>
</evidence>
<protein>
    <submittedName>
        <fullName evidence="2">Uncharacterized protein</fullName>
    </submittedName>
</protein>
<proteinExistence type="predicted"/>
<reference evidence="3 5" key="2">
    <citation type="submission" date="2019-09" db="EMBL/GenBank/DDBJ databases">
        <authorList>
            <person name="Depoorter E."/>
        </authorList>
    </citation>
    <scope>NUCLEOTIDE SEQUENCE [LARGE SCALE GENOMIC DNA]</scope>
    <source>
        <strain evidence="3">LMG 24064</strain>
    </source>
</reference>
<keyword evidence="4" id="KW-1185">Reference proteome</keyword>
<dbReference type="Proteomes" id="UP000494222">
    <property type="component" value="Unassembled WGS sequence"/>
</dbReference>
<dbReference type="RefSeq" id="WP_151063861.1">
    <property type="nucleotide sequence ID" value="NZ_CABVPL010000032.1"/>
</dbReference>
<gene>
    <name evidence="3" type="ORF">BLA24064_04031</name>
    <name evidence="2" type="ORF">F7R21_08575</name>
</gene>
<dbReference type="EMBL" id="CABVPL010000032">
    <property type="protein sequence ID" value="VWB85285.1"/>
    <property type="molecule type" value="Genomic_DNA"/>
</dbReference>
<evidence type="ECO:0000256" key="1">
    <source>
        <dbReference type="SAM" id="MobiDB-lite"/>
    </source>
</evidence>
<feature type="compositionally biased region" description="Gly residues" evidence="1">
    <location>
        <begin position="67"/>
        <end position="77"/>
    </location>
</feature>
<evidence type="ECO:0000313" key="5">
    <source>
        <dbReference type="Proteomes" id="UP000494222"/>
    </source>
</evidence>
<dbReference type="EMBL" id="VZOJ01000015">
    <property type="protein sequence ID" value="KAB0643216.1"/>
    <property type="molecule type" value="Genomic_DNA"/>
</dbReference>
<name>A0A6H9SQI9_9BURK</name>
<dbReference type="Proteomes" id="UP000430232">
    <property type="component" value="Unassembled WGS sequence"/>
</dbReference>
<accession>A0A6H9SQI9</accession>
<dbReference type="OrthoDB" id="9032558at2"/>
<dbReference type="GeneID" id="99791309"/>
<sequence length="77" mass="8072">MDQRSALEDLSALAATAHTATHAELARKWLSHFGADRVQDLDLGVLEAIAGYVRNGISPPNGQRATAGGGVNGSPYR</sequence>
<feature type="region of interest" description="Disordered" evidence="1">
    <location>
        <begin position="56"/>
        <end position="77"/>
    </location>
</feature>
<organism evidence="2 4">
    <name type="scientific">Burkholderia latens</name>
    <dbReference type="NCBI Taxonomy" id="488446"/>
    <lineage>
        <taxon>Bacteria</taxon>
        <taxon>Pseudomonadati</taxon>
        <taxon>Pseudomonadota</taxon>
        <taxon>Betaproteobacteria</taxon>
        <taxon>Burkholderiales</taxon>
        <taxon>Burkholderiaceae</taxon>
        <taxon>Burkholderia</taxon>
        <taxon>Burkholderia cepacia complex</taxon>
    </lineage>
</organism>
<evidence type="ECO:0000313" key="2">
    <source>
        <dbReference type="EMBL" id="KAB0643216.1"/>
    </source>
</evidence>
<dbReference type="AlphaFoldDB" id="A0A6H9SQI9"/>
<evidence type="ECO:0000313" key="4">
    <source>
        <dbReference type="Proteomes" id="UP000430232"/>
    </source>
</evidence>
<reference evidence="2 4" key="1">
    <citation type="submission" date="2019-09" db="EMBL/GenBank/DDBJ databases">
        <title>Draft genome sequences of 48 bacterial type strains from the CCUG.</title>
        <authorList>
            <person name="Tunovic T."/>
            <person name="Pineiro-Iglesias B."/>
            <person name="Unosson C."/>
            <person name="Inganas E."/>
            <person name="Ohlen M."/>
            <person name="Cardew S."/>
            <person name="Jensie-Markopoulos S."/>
            <person name="Salva-Serra F."/>
            <person name="Jaen-Luchoro D."/>
            <person name="Karlsson R."/>
            <person name="Svensson-Stadler L."/>
            <person name="Chun J."/>
            <person name="Moore E."/>
        </authorList>
    </citation>
    <scope>NUCLEOTIDE SEQUENCE [LARGE SCALE GENOMIC DNA]</scope>
    <source>
        <strain evidence="2 4">CCUG 54555</strain>
    </source>
</reference>